<evidence type="ECO:0000313" key="3">
    <source>
        <dbReference type="Proteomes" id="UP000655366"/>
    </source>
</evidence>
<gene>
    <name evidence="2" type="ORF">IV500_20905</name>
</gene>
<dbReference type="RefSeq" id="WP_196398745.1">
    <property type="nucleotide sequence ID" value="NZ_JADNYM010000043.1"/>
</dbReference>
<dbReference type="AlphaFoldDB" id="A0A931CT88"/>
<keyword evidence="1" id="KW-0472">Membrane</keyword>
<keyword evidence="1" id="KW-1133">Transmembrane helix</keyword>
<proteinExistence type="predicted"/>
<evidence type="ECO:0000256" key="1">
    <source>
        <dbReference type="SAM" id="Phobius"/>
    </source>
</evidence>
<keyword evidence="1" id="KW-0812">Transmembrane</keyword>
<accession>A0A931CT88</accession>
<dbReference type="Proteomes" id="UP000655366">
    <property type="component" value="Unassembled WGS sequence"/>
</dbReference>
<keyword evidence="3" id="KW-1185">Reference proteome</keyword>
<name>A0A931CT88_9MICC</name>
<sequence>MSFKEKSTLAMTGILVLVFAGYFSIVVGEVAQSPVRDVAWVGLMVPVVVALVVLAAIAHALIAISAPSQASAEDERDRLLERRGAHVGGYVLATGTIVGLGLAMVDAPTFWIAQALLASLVLGELASSVTALALYRRGI</sequence>
<dbReference type="EMBL" id="JADNYM010000043">
    <property type="protein sequence ID" value="MBG0741816.1"/>
    <property type="molecule type" value="Genomic_DNA"/>
</dbReference>
<organism evidence="2 3">
    <name type="scientific">Arthrobacter terrae</name>
    <dbReference type="NCBI Taxonomy" id="2935737"/>
    <lineage>
        <taxon>Bacteria</taxon>
        <taxon>Bacillati</taxon>
        <taxon>Actinomycetota</taxon>
        <taxon>Actinomycetes</taxon>
        <taxon>Micrococcales</taxon>
        <taxon>Micrococcaceae</taxon>
        <taxon>Arthrobacter</taxon>
    </lineage>
</organism>
<feature type="transmembrane region" description="Helical" evidence="1">
    <location>
        <begin position="111"/>
        <end position="135"/>
    </location>
</feature>
<reference evidence="2 3" key="1">
    <citation type="submission" date="2020-11" db="EMBL/GenBank/DDBJ databases">
        <title>Arthrobacter antarcticus sp. nov., isolated from Antarctic Soil.</title>
        <authorList>
            <person name="Li J."/>
        </authorList>
    </citation>
    <scope>NUCLEOTIDE SEQUENCE [LARGE SCALE GENOMIC DNA]</scope>
    <source>
        <strain evidence="2 3">Z1-20</strain>
    </source>
</reference>
<protein>
    <submittedName>
        <fullName evidence="2">Uncharacterized protein</fullName>
    </submittedName>
</protein>
<comment type="caution">
    <text evidence="2">The sequence shown here is derived from an EMBL/GenBank/DDBJ whole genome shotgun (WGS) entry which is preliminary data.</text>
</comment>
<feature type="transmembrane region" description="Helical" evidence="1">
    <location>
        <begin position="38"/>
        <end position="66"/>
    </location>
</feature>
<evidence type="ECO:0000313" key="2">
    <source>
        <dbReference type="EMBL" id="MBG0741816.1"/>
    </source>
</evidence>
<feature type="transmembrane region" description="Helical" evidence="1">
    <location>
        <begin position="87"/>
        <end position="105"/>
    </location>
</feature>